<dbReference type="InterPro" id="IPR049311">
    <property type="entry name" value="GIY_YIG_cat"/>
</dbReference>
<comment type="caution">
    <text evidence="2">The sequence shown here is derived from an EMBL/GenBank/DDBJ whole genome shotgun (WGS) entry which is preliminary data.</text>
</comment>
<dbReference type="RefSeq" id="WP_376979629.1">
    <property type="nucleotide sequence ID" value="NZ_JBHSDQ010000013.1"/>
</dbReference>
<organism evidence="2 3">
    <name type="scientific">Arthrobacter sedimenti</name>
    <dbReference type="NCBI Taxonomy" id="2694931"/>
    <lineage>
        <taxon>Bacteria</taxon>
        <taxon>Bacillati</taxon>
        <taxon>Actinomycetota</taxon>
        <taxon>Actinomycetes</taxon>
        <taxon>Micrococcales</taxon>
        <taxon>Micrococcaceae</taxon>
        <taxon>Arthrobacter</taxon>
    </lineage>
</organism>
<evidence type="ECO:0000259" key="1">
    <source>
        <dbReference type="Pfam" id="PF20815"/>
    </source>
</evidence>
<gene>
    <name evidence="2" type="ORF">ACFO0G_19300</name>
</gene>
<accession>A0ABV8WR59</accession>
<proteinExistence type="predicted"/>
<protein>
    <submittedName>
        <fullName evidence="2">GIY-YIG nuclease family protein</fullName>
    </submittedName>
</protein>
<reference evidence="3" key="1">
    <citation type="journal article" date="2019" name="Int. J. Syst. Evol. Microbiol.">
        <title>The Global Catalogue of Microorganisms (GCM) 10K type strain sequencing project: providing services to taxonomists for standard genome sequencing and annotation.</title>
        <authorList>
            <consortium name="The Broad Institute Genomics Platform"/>
            <consortium name="The Broad Institute Genome Sequencing Center for Infectious Disease"/>
            <person name="Wu L."/>
            <person name="Ma J."/>
        </authorList>
    </citation>
    <scope>NUCLEOTIDE SEQUENCE [LARGE SCALE GENOMIC DNA]</scope>
    <source>
        <strain evidence="3">PJ61</strain>
    </source>
</reference>
<dbReference type="EMBL" id="JBHSDQ010000013">
    <property type="protein sequence ID" value="MFC4398245.1"/>
    <property type="molecule type" value="Genomic_DNA"/>
</dbReference>
<dbReference type="Proteomes" id="UP001595778">
    <property type="component" value="Unassembled WGS sequence"/>
</dbReference>
<name>A0ABV8WR59_9MICC</name>
<feature type="domain" description="GIY-YIG catalytic" evidence="1">
    <location>
        <begin position="55"/>
        <end position="177"/>
    </location>
</feature>
<evidence type="ECO:0000313" key="2">
    <source>
        <dbReference type="EMBL" id="MFC4398245.1"/>
    </source>
</evidence>
<dbReference type="Pfam" id="PF20815">
    <property type="entry name" value="GIY_YIG_2"/>
    <property type="match status" value="1"/>
</dbReference>
<evidence type="ECO:0000313" key="3">
    <source>
        <dbReference type="Proteomes" id="UP001595778"/>
    </source>
</evidence>
<keyword evidence="3" id="KW-1185">Reference proteome</keyword>
<sequence length="201" mass="22496">MADCDENLLALVLHFLSGPRYPISEAMEFLPDSPGLYAIHASEEVWTFLGLAHRAEVPLYVGKAEDSLVSRDLNSHFAVDPEAAPKTGSSTVRRSFAALLRNPLNLRGVPRNRLKPGYFAHYGLEDEADGRLTEWMQSHLTLACWPRPRDLQCKLANVEKAVLKEWDPPINLQNSPTKLPRLVAERAAMKIEASVWAQDDP</sequence>